<gene>
    <name evidence="1" type="ORF">PO127_21980</name>
</gene>
<dbReference type="EMBL" id="JAQNVG010000049">
    <property type="protein sequence ID" value="MDC2238418.1"/>
    <property type="molecule type" value="Genomic_DNA"/>
</dbReference>
<dbReference type="RefSeq" id="WP_016271412.1">
    <property type="nucleotide sequence ID" value="NZ_CP103075.1"/>
</dbReference>
<evidence type="ECO:0000313" key="1">
    <source>
        <dbReference type="EMBL" id="MDC2238418.1"/>
    </source>
</evidence>
<sequence length="96" mass="11345">MANCATNIFHATTANKQDLDKIEAFLDDNFDGYINRYADIIDAEFSSRWEYPEKEINKLVESLEAKSEIYIRILTYELENEYVSFRTFSQGKWTIK</sequence>
<dbReference type="AlphaFoldDB" id="A0AAP3SIU1"/>
<protein>
    <submittedName>
        <fullName evidence="1">Uncharacterized protein</fullName>
    </submittedName>
</protein>
<comment type="caution">
    <text evidence="1">The sequence shown here is derived from an EMBL/GenBank/DDBJ whole genome shotgun (WGS) entry which is preliminary data.</text>
</comment>
<proteinExistence type="predicted"/>
<evidence type="ECO:0000313" key="2">
    <source>
        <dbReference type="Proteomes" id="UP001217776"/>
    </source>
</evidence>
<organism evidence="1 2">
    <name type="scientific">Bacteroides thetaiotaomicron</name>
    <dbReference type="NCBI Taxonomy" id="818"/>
    <lineage>
        <taxon>Bacteria</taxon>
        <taxon>Pseudomonadati</taxon>
        <taxon>Bacteroidota</taxon>
        <taxon>Bacteroidia</taxon>
        <taxon>Bacteroidales</taxon>
        <taxon>Bacteroidaceae</taxon>
        <taxon>Bacteroides</taxon>
    </lineage>
</organism>
<reference evidence="1" key="1">
    <citation type="submission" date="2022-10" db="EMBL/GenBank/DDBJ databases">
        <title>Human gut microbiome strain richness.</title>
        <authorList>
            <person name="Chen-Liaw A."/>
        </authorList>
    </citation>
    <scope>NUCLEOTIDE SEQUENCE</scope>
    <source>
        <strain evidence="1">1001283st1_A3_1001283B150304_161114</strain>
    </source>
</reference>
<name>A0AAP3SIU1_BACT4</name>
<dbReference type="Proteomes" id="UP001217776">
    <property type="component" value="Unassembled WGS sequence"/>
</dbReference>
<accession>A0AAP3SIU1</accession>